<accession>A0ABM7P228</accession>
<keyword evidence="3" id="KW-1185">Reference proteome</keyword>
<sequence length="450" mass="51528">MSFNPFGKKLSDVTAEDLEKLKDISEGWYVDYKRKLINIKDIGKHLCAFANQFGGYLIFGVTESSDQERKAEVFNGISSSDVEKALTLVREASDEHASPPIVYDEAVIQGPCEKIGLEDKCAIVIIQIFASFEPPHIHSSGKIYIRQADQSKPKPVTDRYLLDKMLDRREKTKKRISDNINNIPRVHTKQEGNSFVYVNILPDPYTIQTGKDLSFEDFCSCVNPEDKQDFGDLMPMQTMFPCKNGFVAKQVMDNDPGLATASIRFWHDRSVRFEIPVNTGTPDHIFSQTGAKSYKYFADFYAQYEEQNFNGTHLCDLSHIGLALRSMCNMYLHMLDKIGEKTSCYATFEIRNIFYKIPFIDTAKYVSRCSKYGIPVVQEENIKYREEPYFDNMFHIKKVLGVDSIERSAAPYYLADPINILLRMSLGLQSDVSDYDYSEDVCQHLANRDQ</sequence>
<dbReference type="Pfam" id="PF04326">
    <property type="entry name" value="SLFN_AlbA_2"/>
    <property type="match status" value="1"/>
</dbReference>
<name>A0ABM7P228_9BACT</name>
<evidence type="ECO:0000313" key="3">
    <source>
        <dbReference type="Proteomes" id="UP001053296"/>
    </source>
</evidence>
<proteinExistence type="predicted"/>
<dbReference type="PANTHER" id="PTHR30595:SF6">
    <property type="entry name" value="SCHLAFEN ALBA-2 DOMAIN-CONTAINING PROTEIN"/>
    <property type="match status" value="1"/>
</dbReference>
<dbReference type="InterPro" id="IPR038461">
    <property type="entry name" value="Schlafen_AlbA_2_dom_sf"/>
</dbReference>
<evidence type="ECO:0000259" key="1">
    <source>
        <dbReference type="Pfam" id="PF04326"/>
    </source>
</evidence>
<gene>
    <name evidence="2" type="ORF">PSDVSF_01950</name>
</gene>
<dbReference type="InterPro" id="IPR007421">
    <property type="entry name" value="Schlafen_AlbA_2_dom"/>
</dbReference>
<dbReference type="Gene3D" id="3.30.950.30">
    <property type="entry name" value="Schlafen, AAA domain"/>
    <property type="match status" value="1"/>
</dbReference>
<dbReference type="PANTHER" id="PTHR30595">
    <property type="entry name" value="GLPR-RELATED TRANSCRIPTIONAL REPRESSOR"/>
    <property type="match status" value="1"/>
</dbReference>
<feature type="domain" description="Schlafen AlbA-2" evidence="1">
    <location>
        <begin position="27"/>
        <end position="153"/>
    </location>
</feature>
<dbReference type="Proteomes" id="UP001053296">
    <property type="component" value="Chromosome"/>
</dbReference>
<organism evidence="2 3">
    <name type="scientific">Pseudodesulfovibrio sediminis</name>
    <dbReference type="NCBI Taxonomy" id="2810563"/>
    <lineage>
        <taxon>Bacteria</taxon>
        <taxon>Pseudomonadati</taxon>
        <taxon>Thermodesulfobacteriota</taxon>
        <taxon>Desulfovibrionia</taxon>
        <taxon>Desulfovibrionales</taxon>
        <taxon>Desulfovibrionaceae</taxon>
    </lineage>
</organism>
<dbReference type="EMBL" id="AP024485">
    <property type="protein sequence ID" value="BCS86953.1"/>
    <property type="molecule type" value="Genomic_DNA"/>
</dbReference>
<protein>
    <submittedName>
        <fullName evidence="2">ATPase AAA</fullName>
    </submittedName>
</protein>
<evidence type="ECO:0000313" key="2">
    <source>
        <dbReference type="EMBL" id="BCS86953.1"/>
    </source>
</evidence>
<reference evidence="2" key="1">
    <citation type="journal article" date="2022" name="Arch. Microbiol.">
        <title>Pseudodesulfovibrio sediminis sp. nov., a mesophilic and neutrophilic sulfate-reducing bacterium isolated from sediment of a brackish lake.</title>
        <authorList>
            <person name="Takahashi A."/>
            <person name="Kojima H."/>
            <person name="Watanabe M."/>
            <person name="Fukui M."/>
        </authorList>
    </citation>
    <scope>NUCLEOTIDE SEQUENCE</scope>
    <source>
        <strain evidence="2">SF6</strain>
    </source>
</reference>
<dbReference type="RefSeq" id="WP_229592691.1">
    <property type="nucleotide sequence ID" value="NZ_AP024485.1"/>
</dbReference>